<reference evidence="3" key="1">
    <citation type="submission" date="2017-06" db="EMBL/GenBank/DDBJ databases">
        <authorList>
            <person name="Varghese N."/>
            <person name="Submissions S."/>
        </authorList>
    </citation>
    <scope>NUCLEOTIDE SEQUENCE [LARGE SCALE GENOMIC DNA]</scope>
    <source>
        <strain evidence="3">DSM 28041</strain>
    </source>
</reference>
<keyword evidence="1" id="KW-0732">Signal</keyword>
<dbReference type="RefSeq" id="WP_143437135.1">
    <property type="nucleotide sequence ID" value="NZ_FZNS01000005.1"/>
</dbReference>
<dbReference type="AlphaFoldDB" id="A0A238YFY5"/>
<accession>A0A238YFY5</accession>
<gene>
    <name evidence="2" type="ORF">SAMN06269173_105165</name>
</gene>
<protein>
    <recommendedName>
        <fullName evidence="4">PorV/PorQ family protein</fullName>
    </recommendedName>
</protein>
<dbReference type="Proteomes" id="UP000198310">
    <property type="component" value="Unassembled WGS sequence"/>
</dbReference>
<evidence type="ECO:0008006" key="4">
    <source>
        <dbReference type="Google" id="ProtNLM"/>
    </source>
</evidence>
<evidence type="ECO:0000256" key="1">
    <source>
        <dbReference type="SAM" id="SignalP"/>
    </source>
</evidence>
<feature type="chain" id="PRO_5013054104" description="PorV/PorQ family protein" evidence="1">
    <location>
        <begin position="22"/>
        <end position="303"/>
    </location>
</feature>
<feature type="signal peptide" evidence="1">
    <location>
        <begin position="1"/>
        <end position="21"/>
    </location>
</feature>
<dbReference type="EMBL" id="FZNS01000005">
    <property type="protein sequence ID" value="SNR69279.1"/>
    <property type="molecule type" value="Genomic_DNA"/>
</dbReference>
<evidence type="ECO:0000313" key="3">
    <source>
        <dbReference type="Proteomes" id="UP000198310"/>
    </source>
</evidence>
<evidence type="ECO:0000313" key="2">
    <source>
        <dbReference type="EMBL" id="SNR69279.1"/>
    </source>
</evidence>
<proteinExistence type="predicted"/>
<name>A0A238YFY5_9BACT</name>
<sequence length="303" mass="31816">MIQKYALLLFFAGLGAHRVVAQGNGAGVWGARAASLGQVTAVLEDDVWASANNPAALGSVARPTIGFAAANRFLLPSLNTVAVAGSLPLGYRSGAPVAPVSGVPAAVAAAEAPRYGVVGVTAERFGGKLYSEQRVGVGYGYRLGTVRVGARMEVLQVSIEGLGSRRVMAASLGGQADIIPKKLVFGAYLYNFNQARLAPYQDERVPTVLRAALAWRPSEKVLLLAETEKDVEQDADFRAGLEYHPVAALALRGGIASLTHQTTGGAGFHTKTLQIDYAAAWHEKLGLSQQVSVALTWNKPAQP</sequence>
<keyword evidence="3" id="KW-1185">Reference proteome</keyword>
<organism evidence="2 3">
    <name type="scientific">Hymenobacter mucosus</name>
    <dbReference type="NCBI Taxonomy" id="1411120"/>
    <lineage>
        <taxon>Bacteria</taxon>
        <taxon>Pseudomonadati</taxon>
        <taxon>Bacteroidota</taxon>
        <taxon>Cytophagia</taxon>
        <taxon>Cytophagales</taxon>
        <taxon>Hymenobacteraceae</taxon>
        <taxon>Hymenobacter</taxon>
    </lineage>
</organism>